<evidence type="ECO:0000256" key="6">
    <source>
        <dbReference type="SAM" id="Phobius"/>
    </source>
</evidence>
<feature type="transmembrane region" description="Helical" evidence="6">
    <location>
        <begin position="386"/>
        <end position="406"/>
    </location>
</feature>
<dbReference type="InterPro" id="IPR002797">
    <property type="entry name" value="Polysacc_synth"/>
</dbReference>
<keyword evidence="5 6" id="KW-0472">Membrane</keyword>
<accession>A0A6S6TAS0</accession>
<dbReference type="Pfam" id="PF01943">
    <property type="entry name" value="Polysacc_synt"/>
    <property type="match status" value="1"/>
</dbReference>
<feature type="transmembrane region" description="Helical" evidence="6">
    <location>
        <begin position="329"/>
        <end position="352"/>
    </location>
</feature>
<dbReference type="AlphaFoldDB" id="A0A6S6TAS0"/>
<feature type="transmembrane region" description="Helical" evidence="6">
    <location>
        <begin position="124"/>
        <end position="144"/>
    </location>
</feature>
<evidence type="ECO:0000313" key="7">
    <source>
        <dbReference type="EMBL" id="CAA6812480.1"/>
    </source>
</evidence>
<dbReference type="InterPro" id="IPR050833">
    <property type="entry name" value="Poly_Biosynth_Transport"/>
</dbReference>
<sequence length="414" mass="48053">MKIQEVYDKYKTLFHNLSYMTILKIFMLVLPLISYPYLIRVVGSESFGIVVYILSITAFFRIFVKFGFEMSSVKNVAENSENKDKLSKIISSVLTIQVILYILGFIVLYALIRTISQFEEHTQLLYYAYLLPLADILLLVWFFQGIEKMKYITIINVISGLIGLVFIFIFIQDRADYIYIPLLQAISLLIGSVYSLWFVFRKENIIFKMPAISDLIFYTKESFPFVISRASAIFNIETNTILLGNFVSMSAVAYYDLAKKIIEVFKMPNSIINQVFYPYIAKTKDKVLAKKVFYIRILISIVLISIVFIFGKHFVLFLGGSEMLGTLEILNIFSIMLVLTAITYYTGSTLLVSFGYANKFNVSVLYSTGLYLGVAFLLYITNNITIYNILYLMILVECYIVFYRYYYCKRYYLL</sequence>
<feature type="transmembrane region" description="Helical" evidence="6">
    <location>
        <begin position="151"/>
        <end position="171"/>
    </location>
</feature>
<evidence type="ECO:0000256" key="4">
    <source>
        <dbReference type="ARBA" id="ARBA00022989"/>
    </source>
</evidence>
<keyword evidence="3 6" id="KW-0812">Transmembrane</keyword>
<dbReference type="GO" id="GO:0005886">
    <property type="term" value="C:plasma membrane"/>
    <property type="evidence" value="ECO:0007669"/>
    <property type="project" value="UniProtKB-SubCell"/>
</dbReference>
<keyword evidence="2" id="KW-1003">Cell membrane</keyword>
<organism evidence="7">
    <name type="scientific">uncultured Sulfurovum sp</name>
    <dbReference type="NCBI Taxonomy" id="269237"/>
    <lineage>
        <taxon>Bacteria</taxon>
        <taxon>Pseudomonadati</taxon>
        <taxon>Campylobacterota</taxon>
        <taxon>Epsilonproteobacteria</taxon>
        <taxon>Campylobacterales</taxon>
        <taxon>Sulfurovaceae</taxon>
        <taxon>Sulfurovum</taxon>
        <taxon>environmental samples</taxon>
    </lineage>
</organism>
<evidence type="ECO:0000256" key="3">
    <source>
        <dbReference type="ARBA" id="ARBA00022692"/>
    </source>
</evidence>
<dbReference type="EMBL" id="CACVAS010000058">
    <property type="protein sequence ID" value="CAA6812480.1"/>
    <property type="molecule type" value="Genomic_DNA"/>
</dbReference>
<feature type="transmembrane region" description="Helical" evidence="6">
    <location>
        <begin position="49"/>
        <end position="68"/>
    </location>
</feature>
<reference evidence="7" key="1">
    <citation type="submission" date="2020-01" db="EMBL/GenBank/DDBJ databases">
        <authorList>
            <person name="Meier V. D."/>
            <person name="Meier V D."/>
        </authorList>
    </citation>
    <scope>NUCLEOTIDE SEQUENCE</scope>
    <source>
        <strain evidence="7">HLG_WM_MAG_01</strain>
    </source>
</reference>
<feature type="transmembrane region" description="Helical" evidence="6">
    <location>
        <begin position="177"/>
        <end position="200"/>
    </location>
</feature>
<evidence type="ECO:0000256" key="5">
    <source>
        <dbReference type="ARBA" id="ARBA00023136"/>
    </source>
</evidence>
<feature type="transmembrane region" description="Helical" evidence="6">
    <location>
        <begin position="21"/>
        <end position="43"/>
    </location>
</feature>
<proteinExistence type="predicted"/>
<dbReference type="PANTHER" id="PTHR30250:SF11">
    <property type="entry name" value="O-ANTIGEN TRANSPORTER-RELATED"/>
    <property type="match status" value="1"/>
</dbReference>
<feature type="transmembrane region" description="Helical" evidence="6">
    <location>
        <begin position="89"/>
        <end position="112"/>
    </location>
</feature>
<keyword evidence="4 6" id="KW-1133">Transmembrane helix</keyword>
<feature type="transmembrane region" description="Helical" evidence="6">
    <location>
        <begin position="364"/>
        <end position="380"/>
    </location>
</feature>
<feature type="transmembrane region" description="Helical" evidence="6">
    <location>
        <begin position="293"/>
        <end position="317"/>
    </location>
</feature>
<name>A0A6S6TAS0_9BACT</name>
<dbReference type="PANTHER" id="PTHR30250">
    <property type="entry name" value="PST FAMILY PREDICTED COLANIC ACID TRANSPORTER"/>
    <property type="match status" value="1"/>
</dbReference>
<protein>
    <submittedName>
        <fullName evidence="7">Membrane protein involved in the export of O-antigen, teichoic acid lipoteichoic acids</fullName>
    </submittedName>
</protein>
<gene>
    <name evidence="7" type="ORF">HELGO_WM292</name>
</gene>
<comment type="subcellular location">
    <subcellularLocation>
        <location evidence="1">Cell membrane</location>
        <topology evidence="1">Multi-pass membrane protein</topology>
    </subcellularLocation>
</comment>
<evidence type="ECO:0000256" key="1">
    <source>
        <dbReference type="ARBA" id="ARBA00004651"/>
    </source>
</evidence>
<evidence type="ECO:0000256" key="2">
    <source>
        <dbReference type="ARBA" id="ARBA00022475"/>
    </source>
</evidence>